<feature type="compositionally biased region" description="Basic and acidic residues" evidence="1">
    <location>
        <begin position="428"/>
        <end position="439"/>
    </location>
</feature>
<organism evidence="2 3">
    <name type="scientific">Reticulomyxa filosa</name>
    <dbReference type="NCBI Taxonomy" id="46433"/>
    <lineage>
        <taxon>Eukaryota</taxon>
        <taxon>Sar</taxon>
        <taxon>Rhizaria</taxon>
        <taxon>Retaria</taxon>
        <taxon>Foraminifera</taxon>
        <taxon>Monothalamids</taxon>
        <taxon>Reticulomyxidae</taxon>
        <taxon>Reticulomyxa</taxon>
    </lineage>
</organism>
<feature type="non-terminal residue" evidence="2">
    <location>
        <position position="1"/>
    </location>
</feature>
<feature type="non-terminal residue" evidence="2">
    <location>
        <position position="637"/>
    </location>
</feature>
<dbReference type="EMBL" id="ASPP01041284">
    <property type="protein sequence ID" value="ETO00354.1"/>
    <property type="molecule type" value="Genomic_DNA"/>
</dbReference>
<accession>X6LFL9</accession>
<reference evidence="2 3" key="1">
    <citation type="journal article" date="2013" name="Curr. Biol.">
        <title>The Genome of the Foraminiferan Reticulomyxa filosa.</title>
        <authorList>
            <person name="Glockner G."/>
            <person name="Hulsmann N."/>
            <person name="Schleicher M."/>
            <person name="Noegel A.A."/>
            <person name="Eichinger L."/>
            <person name="Gallinger C."/>
            <person name="Pawlowski J."/>
            <person name="Sierra R."/>
            <person name="Euteneuer U."/>
            <person name="Pillet L."/>
            <person name="Moustafa A."/>
            <person name="Platzer M."/>
            <person name="Groth M."/>
            <person name="Szafranski K."/>
            <person name="Schliwa M."/>
        </authorList>
    </citation>
    <scope>NUCLEOTIDE SEQUENCE [LARGE SCALE GENOMIC DNA]</scope>
</reference>
<gene>
    <name evidence="2" type="ORF">RFI_37093</name>
</gene>
<evidence type="ECO:0000256" key="1">
    <source>
        <dbReference type="SAM" id="MobiDB-lite"/>
    </source>
</evidence>
<protein>
    <submittedName>
        <fullName evidence="2">Uncharacterized protein</fullName>
    </submittedName>
</protein>
<feature type="region of interest" description="Disordered" evidence="1">
    <location>
        <begin position="428"/>
        <end position="476"/>
    </location>
</feature>
<dbReference type="Proteomes" id="UP000023152">
    <property type="component" value="Unassembled WGS sequence"/>
</dbReference>
<sequence>VYRFAFLRKLLQEPCNHNLSSATLLDAVHITAKQCNNEPPKDVKDVLKEQYRALCGGGDLDPMEKLTLVPCFNYCSAFGYETGPASECVTKINFAHIDDKSIAEKAISILKVDLVVRTTKKCNQIPVERHLVDLMAVCDDNEEKECSEKILNFLLGQECPKTEVWRNVFSHALFSKVILNLFRSDFEKWHTFLQKLENEKLLSENMQLFFTLFNSKEFMHVLALSSLSEQWKHFFEDFVLKETKIWTEESKVLKTVEDNDIKDTVKRLTNSILLKLQSNVEYHSLWLQQFRRTTKHDHLWEKLLQASLQGWLQHGFLDGTAESASHFHRNMLQLLSYPDFYKLPRTYLDLFISEVKSQQQKMALDGDFWNTEDIECVQQYLAQKSVDWTLWNEVFDTMICVPTLTWEVETKREDLCISDMLSTQCDDIKDETAVPRDDNTGETTLQLIEDEKAQSPNTEERSENEKKYDDSSDRDGSAKKGLGIALFLNNVRKNNPLSHSPVKQYIKEIELSLNKLASSDLSNTTENKYNTPEEQTVVYVEDQKHSGNNENIELIFQSTDHQTQEELREERLASQNAHVLKTGLAYCFKYILWTDIIFKYTANVRAFELFVNFVKDMLSHLFELVKDDTITSATCKF</sequence>
<evidence type="ECO:0000313" key="2">
    <source>
        <dbReference type="EMBL" id="ETO00354.1"/>
    </source>
</evidence>
<evidence type="ECO:0000313" key="3">
    <source>
        <dbReference type="Proteomes" id="UP000023152"/>
    </source>
</evidence>
<feature type="compositionally biased region" description="Basic and acidic residues" evidence="1">
    <location>
        <begin position="449"/>
        <end position="476"/>
    </location>
</feature>
<proteinExistence type="predicted"/>
<keyword evidence="3" id="KW-1185">Reference proteome</keyword>
<name>X6LFL9_RETFI</name>
<dbReference type="AlphaFoldDB" id="X6LFL9"/>
<comment type="caution">
    <text evidence="2">The sequence shown here is derived from an EMBL/GenBank/DDBJ whole genome shotgun (WGS) entry which is preliminary data.</text>
</comment>